<keyword evidence="3" id="KW-1185">Reference proteome</keyword>
<reference evidence="2 3" key="1">
    <citation type="submission" date="2017-08" db="EMBL/GenBank/DDBJ databases">
        <authorList>
            <person name="de Groot N.N."/>
        </authorList>
    </citation>
    <scope>NUCLEOTIDE SEQUENCE [LARGE SCALE GENOMIC DNA]</scope>
    <source>
        <strain evidence="2 3">USBA 352</strain>
    </source>
</reference>
<dbReference type="Proteomes" id="UP000219331">
    <property type="component" value="Unassembled WGS sequence"/>
</dbReference>
<evidence type="ECO:0000313" key="2">
    <source>
        <dbReference type="EMBL" id="SOC27348.1"/>
    </source>
</evidence>
<evidence type="ECO:0000313" key="1">
    <source>
        <dbReference type="EMBL" id="SOC14738.1"/>
    </source>
</evidence>
<dbReference type="OrthoDB" id="9810174at2"/>
<protein>
    <submittedName>
        <fullName evidence="2">Phage tail repeat like</fullName>
    </submittedName>
</protein>
<proteinExistence type="predicted"/>
<dbReference type="AlphaFoldDB" id="A0A285TTF0"/>
<dbReference type="EMBL" id="OBML01000018">
    <property type="protein sequence ID" value="SOC27348.1"/>
    <property type="molecule type" value="Genomic_DNA"/>
</dbReference>
<evidence type="ECO:0000313" key="3">
    <source>
        <dbReference type="Proteomes" id="UP000219331"/>
    </source>
</evidence>
<sequence length="380" mass="39303">MVANTTPNRGYQLPDARNNVNEDIYRLINALLALDVDIATLLSALAGKANTGHTHGLGDVAGLQTALDGKASSAHTHTLAGLADVEIAGAPAGRPLTTQASGKIGIGDEPAPKVHGHEIAAIVGLAAALAALAPKNAPTFTNGLTVGSGNSTFNGLIQAIYGQIRGEFPGLDYVNLLREVTHRVRTVMTTAGYKRQSYTETANPSAPTFVADDYIATAGPNGVTQHQWNLAGVLGMRLNSTTGLTLAVPLDAASIKIGGAPLALPKSYKSPEQTITSSGPLVLAHGLGVAPNFVTAELVCKTADLNHAIGDVVPLGLISPGQQVTTSLGTYTGLGVVVDATNLTCRYADSPNVFEIMNKNGGFIQPINPARWRLIVRAFA</sequence>
<accession>A0A285TTF0</accession>
<gene>
    <name evidence="1" type="ORF">SAMN05421512_1082</name>
    <name evidence="2" type="ORF">SAMN05421512_1182</name>
</gene>
<dbReference type="Pfam" id="PF12789">
    <property type="entry name" value="PTR"/>
    <property type="match status" value="1"/>
</dbReference>
<dbReference type="EMBL" id="OBML01000008">
    <property type="protein sequence ID" value="SOC14738.1"/>
    <property type="molecule type" value="Genomic_DNA"/>
</dbReference>
<organism evidence="2 3">
    <name type="scientific">Stappia indica</name>
    <dbReference type="NCBI Taxonomy" id="538381"/>
    <lineage>
        <taxon>Bacteria</taxon>
        <taxon>Pseudomonadati</taxon>
        <taxon>Pseudomonadota</taxon>
        <taxon>Alphaproteobacteria</taxon>
        <taxon>Hyphomicrobiales</taxon>
        <taxon>Stappiaceae</taxon>
        <taxon>Stappia</taxon>
    </lineage>
</organism>
<name>A0A285TTF0_9HYPH</name>
<dbReference type="RefSeq" id="WP_097175442.1">
    <property type="nucleotide sequence ID" value="NZ_OBML01000008.1"/>
</dbReference>